<evidence type="ECO:0000259" key="14">
    <source>
        <dbReference type="PROSITE" id="PS50071"/>
    </source>
</evidence>
<evidence type="ECO:0000256" key="1">
    <source>
        <dbReference type="ARBA" id="ARBA00004123"/>
    </source>
</evidence>
<dbReference type="InterPro" id="IPR001356">
    <property type="entry name" value="HD"/>
</dbReference>
<dbReference type="Gene3D" id="1.10.10.60">
    <property type="entry name" value="Homeodomain-like"/>
    <property type="match status" value="1"/>
</dbReference>
<evidence type="ECO:0000256" key="3">
    <source>
        <dbReference type="ARBA" id="ARBA00022737"/>
    </source>
</evidence>
<evidence type="ECO:0000259" key="13">
    <source>
        <dbReference type="PROSITE" id="PS50023"/>
    </source>
</evidence>
<evidence type="ECO:0000256" key="6">
    <source>
        <dbReference type="ARBA" id="ARBA00023125"/>
    </source>
</evidence>
<dbReference type="PROSITE" id="PS00027">
    <property type="entry name" value="HOMEOBOX_1"/>
    <property type="match status" value="1"/>
</dbReference>
<dbReference type="SUPFAM" id="SSF57716">
    <property type="entry name" value="Glucocorticoid receptor-like (DNA-binding domain)"/>
    <property type="match status" value="2"/>
</dbReference>
<keyword evidence="4 10" id="KW-0862">Zinc</keyword>
<evidence type="ECO:0000313" key="15">
    <source>
        <dbReference type="EMBL" id="WAR31455.1"/>
    </source>
</evidence>
<keyword evidence="3" id="KW-0677">Repeat</keyword>
<organism evidence="15 16">
    <name type="scientific">Mya arenaria</name>
    <name type="common">Soft-shell clam</name>
    <dbReference type="NCBI Taxonomy" id="6604"/>
    <lineage>
        <taxon>Eukaryota</taxon>
        <taxon>Metazoa</taxon>
        <taxon>Spiralia</taxon>
        <taxon>Lophotrochozoa</taxon>
        <taxon>Mollusca</taxon>
        <taxon>Bivalvia</taxon>
        <taxon>Autobranchia</taxon>
        <taxon>Heteroconchia</taxon>
        <taxon>Euheterodonta</taxon>
        <taxon>Imparidentia</taxon>
        <taxon>Neoheterodontei</taxon>
        <taxon>Myida</taxon>
        <taxon>Myoidea</taxon>
        <taxon>Myidae</taxon>
        <taxon>Mya</taxon>
    </lineage>
</organism>
<evidence type="ECO:0000256" key="12">
    <source>
        <dbReference type="SAM" id="MobiDB-lite"/>
    </source>
</evidence>
<dbReference type="SUPFAM" id="SSF46689">
    <property type="entry name" value="Homeodomain-like"/>
    <property type="match status" value="1"/>
</dbReference>
<dbReference type="PROSITE" id="PS50071">
    <property type="entry name" value="HOMEOBOX_2"/>
    <property type="match status" value="1"/>
</dbReference>
<dbReference type="PANTHER" id="PTHR24208:SF168">
    <property type="entry name" value="PROTEIN APTEROUS"/>
    <property type="match status" value="1"/>
</dbReference>
<evidence type="ECO:0000256" key="7">
    <source>
        <dbReference type="ARBA" id="ARBA00023155"/>
    </source>
</evidence>
<comment type="subcellular location">
    <subcellularLocation>
        <location evidence="1 9 11">Nucleus</location>
    </subcellularLocation>
</comment>
<dbReference type="Proteomes" id="UP001164746">
    <property type="component" value="Chromosome 17"/>
</dbReference>
<sequence length="307" mass="34606">MDYLNEAMPDLHGAEVSRYCAACGGRIDDRYFLMAADKHWHVSCLTCVDCKLNMDNELTCFVRDGNVYCKEDYYRRYSIKCCAKCHLGIAANEMVMRARDFVYHVTCFTCCMCNKTLLPGDYFGMRDGVIYCREDYEGFIQGYMTGDPEGRGDGGPLVGPDGYLTAGGGQPRQKRVRTSFKHHQLRAMKSYFQLNHNPDAKDLKQLAQKTGLSKRVLQVWFQNARAKYRRHVLKQEQSKADGQGGAEVEFRLSDDEKADDKTYADLSNNSSSSISDLSDIPPSGLPEYEQPTSGLSELFSNTISAIN</sequence>
<dbReference type="InterPro" id="IPR009057">
    <property type="entry name" value="Homeodomain-like_sf"/>
</dbReference>
<accession>A0ABY7GBG6</accession>
<dbReference type="InterPro" id="IPR001781">
    <property type="entry name" value="Znf_LIM"/>
</dbReference>
<dbReference type="PANTHER" id="PTHR24208">
    <property type="entry name" value="LIM/HOMEOBOX PROTEIN LHX"/>
    <property type="match status" value="1"/>
</dbReference>
<feature type="domain" description="LIM zinc-binding" evidence="13">
    <location>
        <begin position="80"/>
        <end position="142"/>
    </location>
</feature>
<dbReference type="Pfam" id="PF00412">
    <property type="entry name" value="LIM"/>
    <property type="match status" value="2"/>
</dbReference>
<dbReference type="Pfam" id="PF00046">
    <property type="entry name" value="Homeodomain"/>
    <property type="match status" value="1"/>
</dbReference>
<evidence type="ECO:0000256" key="10">
    <source>
        <dbReference type="PROSITE-ProRule" id="PRU00125"/>
    </source>
</evidence>
<feature type="region of interest" description="Disordered" evidence="12">
    <location>
        <begin position="234"/>
        <end position="293"/>
    </location>
</feature>
<feature type="compositionally biased region" description="Basic and acidic residues" evidence="12">
    <location>
        <begin position="248"/>
        <end position="263"/>
    </location>
</feature>
<name>A0ABY7GBG6_MYAAR</name>
<keyword evidence="8 9" id="KW-0539">Nucleus</keyword>
<evidence type="ECO:0000256" key="11">
    <source>
        <dbReference type="RuleBase" id="RU000682"/>
    </source>
</evidence>
<reference evidence="15" key="1">
    <citation type="submission" date="2022-11" db="EMBL/GenBank/DDBJ databases">
        <title>Centuries of genome instability and evolution in soft-shell clam transmissible cancer (bioRxiv).</title>
        <authorList>
            <person name="Hart S.F.M."/>
            <person name="Yonemitsu M.A."/>
            <person name="Giersch R.M."/>
            <person name="Beal B.F."/>
            <person name="Arriagada G."/>
            <person name="Davis B.W."/>
            <person name="Ostrander E.A."/>
            <person name="Goff S.P."/>
            <person name="Metzger M.J."/>
        </authorList>
    </citation>
    <scope>NUCLEOTIDE SEQUENCE</scope>
    <source>
        <strain evidence="15">MELC-2E11</strain>
        <tissue evidence="15">Siphon/mantle</tissue>
    </source>
</reference>
<keyword evidence="5 10" id="KW-0440">LIM domain</keyword>
<proteinExistence type="predicted"/>
<dbReference type="SMART" id="SM00389">
    <property type="entry name" value="HOX"/>
    <property type="match status" value="1"/>
</dbReference>
<keyword evidence="7 9" id="KW-0371">Homeobox</keyword>
<keyword evidence="16" id="KW-1185">Reference proteome</keyword>
<dbReference type="Gene3D" id="2.10.110.10">
    <property type="entry name" value="Cysteine Rich Protein"/>
    <property type="match status" value="2"/>
</dbReference>
<gene>
    <name evidence="15" type="ORF">MAR_033997</name>
</gene>
<evidence type="ECO:0000256" key="9">
    <source>
        <dbReference type="PROSITE-ProRule" id="PRU00108"/>
    </source>
</evidence>
<dbReference type="InterPro" id="IPR017970">
    <property type="entry name" value="Homeobox_CS"/>
</dbReference>
<keyword evidence="6 9" id="KW-0238">DNA-binding</keyword>
<dbReference type="EMBL" id="CP111028">
    <property type="protein sequence ID" value="WAR31455.1"/>
    <property type="molecule type" value="Genomic_DNA"/>
</dbReference>
<feature type="domain" description="Homeobox" evidence="14">
    <location>
        <begin position="171"/>
        <end position="231"/>
    </location>
</feature>
<evidence type="ECO:0000256" key="8">
    <source>
        <dbReference type="ARBA" id="ARBA00023242"/>
    </source>
</evidence>
<evidence type="ECO:0000313" key="16">
    <source>
        <dbReference type="Proteomes" id="UP001164746"/>
    </source>
</evidence>
<protein>
    <submittedName>
        <fullName evidence="15">LHX9-like protein</fullName>
    </submittedName>
</protein>
<dbReference type="PROSITE" id="PS00478">
    <property type="entry name" value="LIM_DOMAIN_1"/>
    <property type="match status" value="2"/>
</dbReference>
<evidence type="ECO:0000256" key="5">
    <source>
        <dbReference type="ARBA" id="ARBA00023038"/>
    </source>
</evidence>
<feature type="region of interest" description="Disordered" evidence="12">
    <location>
        <begin position="150"/>
        <end position="173"/>
    </location>
</feature>
<dbReference type="CDD" id="cd00086">
    <property type="entry name" value="homeodomain"/>
    <property type="match status" value="1"/>
</dbReference>
<evidence type="ECO:0000256" key="2">
    <source>
        <dbReference type="ARBA" id="ARBA00022723"/>
    </source>
</evidence>
<feature type="DNA-binding region" description="Homeobox" evidence="9">
    <location>
        <begin position="173"/>
        <end position="232"/>
    </location>
</feature>
<feature type="domain" description="LIM zinc-binding" evidence="13">
    <location>
        <begin position="18"/>
        <end position="79"/>
    </location>
</feature>
<keyword evidence="2 10" id="KW-0479">Metal-binding</keyword>
<dbReference type="SMART" id="SM00132">
    <property type="entry name" value="LIM"/>
    <property type="match status" value="2"/>
</dbReference>
<feature type="compositionally biased region" description="Low complexity" evidence="12">
    <location>
        <begin position="266"/>
        <end position="282"/>
    </location>
</feature>
<dbReference type="PROSITE" id="PS50023">
    <property type="entry name" value="LIM_DOMAIN_2"/>
    <property type="match status" value="2"/>
</dbReference>
<dbReference type="InterPro" id="IPR050453">
    <property type="entry name" value="LIM_Homeobox_TF"/>
</dbReference>
<evidence type="ECO:0000256" key="4">
    <source>
        <dbReference type="ARBA" id="ARBA00022833"/>
    </source>
</evidence>